<evidence type="ECO:0000313" key="1">
    <source>
        <dbReference type="EMBL" id="CAG03636.1"/>
    </source>
</evidence>
<protein>
    <submittedName>
        <fullName evidence="1">(spotted green pufferfish) hypothetical protein</fullName>
    </submittedName>
</protein>
<proteinExistence type="predicted"/>
<reference evidence="1" key="1">
    <citation type="journal article" date="2004" name="Nature">
        <title>Genome duplication in the teleost fish Tetraodon nigroviridis reveals the early vertebrate proto-karyotype.</title>
        <authorList>
            <person name="Jaillon O."/>
            <person name="Aury J.-M."/>
            <person name="Brunet F."/>
            <person name="Petit J.-L."/>
            <person name="Stange-Thomann N."/>
            <person name="Mauceli E."/>
            <person name="Bouneau L."/>
            <person name="Fischer C."/>
            <person name="Ozouf-Costaz C."/>
            <person name="Bernot A."/>
            <person name="Nicaud S."/>
            <person name="Jaffe D."/>
            <person name="Fisher S."/>
            <person name="Lutfalla G."/>
            <person name="Dossat C."/>
            <person name="Segurens B."/>
            <person name="Dasilva C."/>
            <person name="Salanoubat M."/>
            <person name="Levy M."/>
            <person name="Boudet N."/>
            <person name="Castellano S."/>
            <person name="Anthouard V."/>
            <person name="Jubin C."/>
            <person name="Castelli V."/>
            <person name="Katinka M."/>
            <person name="Vacherie B."/>
            <person name="Biemont C."/>
            <person name="Skalli Z."/>
            <person name="Cattolico L."/>
            <person name="Poulain J."/>
            <person name="De Berardinis V."/>
            <person name="Cruaud C."/>
            <person name="Duprat S."/>
            <person name="Brottier P."/>
            <person name="Coutanceau J.-P."/>
            <person name="Gouzy J."/>
            <person name="Parra G."/>
            <person name="Lardier G."/>
            <person name="Chapple C."/>
            <person name="McKernan K.J."/>
            <person name="McEwan P."/>
            <person name="Bosak S."/>
            <person name="Kellis M."/>
            <person name="Volff J.-N."/>
            <person name="Guigo R."/>
            <person name="Zody M.C."/>
            <person name="Mesirov J."/>
            <person name="Lindblad-Toh K."/>
            <person name="Birren B."/>
            <person name="Nusbaum C."/>
            <person name="Kahn D."/>
            <person name="Robinson-Rechavi M."/>
            <person name="Laudet V."/>
            <person name="Schachter V."/>
            <person name="Quetier F."/>
            <person name="Saurin W."/>
            <person name="Scarpelli C."/>
            <person name="Wincker P."/>
            <person name="Lander E.S."/>
            <person name="Weissenbach J."/>
            <person name="Roest Crollius H."/>
        </authorList>
    </citation>
    <scope>NUCLEOTIDE SEQUENCE [LARGE SCALE GENOMIC DNA]</scope>
</reference>
<name>Q4S6U6_TETNG</name>
<comment type="caution">
    <text evidence="1">The sequence shown here is derived from an EMBL/GenBank/DDBJ whole genome shotgun (WGS) entry which is preliminary data.</text>
</comment>
<organism evidence="1">
    <name type="scientific">Tetraodon nigroviridis</name>
    <name type="common">Spotted green pufferfish</name>
    <name type="synonym">Chelonodon nigroviridis</name>
    <dbReference type="NCBI Taxonomy" id="99883"/>
    <lineage>
        <taxon>Eukaryota</taxon>
        <taxon>Metazoa</taxon>
        <taxon>Chordata</taxon>
        <taxon>Craniata</taxon>
        <taxon>Vertebrata</taxon>
        <taxon>Euteleostomi</taxon>
        <taxon>Actinopterygii</taxon>
        <taxon>Neopterygii</taxon>
        <taxon>Teleostei</taxon>
        <taxon>Neoteleostei</taxon>
        <taxon>Acanthomorphata</taxon>
        <taxon>Eupercaria</taxon>
        <taxon>Tetraodontiformes</taxon>
        <taxon>Tetradontoidea</taxon>
        <taxon>Tetraodontidae</taxon>
        <taxon>Tetraodon</taxon>
    </lineage>
</organism>
<dbReference type="AlphaFoldDB" id="Q4S6U6"/>
<dbReference type="KEGG" id="tng:GSTEN00023121G001"/>
<reference evidence="1" key="2">
    <citation type="submission" date="2004-02" db="EMBL/GenBank/DDBJ databases">
        <authorList>
            <consortium name="Genoscope"/>
            <consortium name="Whitehead Institute Centre for Genome Research"/>
        </authorList>
    </citation>
    <scope>NUCLEOTIDE SEQUENCE</scope>
</reference>
<accession>Q4S6U6</accession>
<dbReference type="EMBL" id="CAAE01014723">
    <property type="protein sequence ID" value="CAG03636.1"/>
    <property type="molecule type" value="Genomic_DNA"/>
</dbReference>
<sequence>MCVRGPSVLRKWMTVPNLVSVLLTRYTRSFDSRVTTPTQNEVSIFRVLTSK</sequence>
<gene>
    <name evidence="1" type="ORF">GSTENG00023121001</name>
</gene>